<name>Q1ZQ30_PHOAS</name>
<protein>
    <recommendedName>
        <fullName evidence="1">DUF6602 domain-containing protein</fullName>
    </recommendedName>
</protein>
<accession>Q1ZQ30</accession>
<dbReference type="Proteomes" id="UP000001603">
    <property type="component" value="Unassembled WGS sequence"/>
</dbReference>
<organism evidence="2 3">
    <name type="scientific">Photobacterium angustum (strain S14 / CCUG 15956)</name>
    <name type="common">Vibrio sp. (strain S14 / CCUG 15956)</name>
    <dbReference type="NCBI Taxonomy" id="314292"/>
    <lineage>
        <taxon>Bacteria</taxon>
        <taxon>Pseudomonadati</taxon>
        <taxon>Pseudomonadota</taxon>
        <taxon>Gammaproteobacteria</taxon>
        <taxon>Vibrionales</taxon>
        <taxon>Vibrionaceae</taxon>
        <taxon>Photobacterium</taxon>
    </lineage>
</organism>
<proteinExistence type="predicted"/>
<gene>
    <name evidence="2" type="ORF">VAS14_02076</name>
</gene>
<dbReference type="InterPro" id="IPR046537">
    <property type="entry name" value="DUF6602"/>
</dbReference>
<dbReference type="HOGENOM" id="CLU_1037562_0_0_6"/>
<sequence>MKKLISPYFSAVTRALDSEVFLINSLSSHQGVKGSANEQALINILEKFLPKKYSISTGIVIDRHGVQSRQCDIVIYDAFNYPEVFGQTPIKFFPVDFVYAVIEVKTNLDRNKLLEACENIRSVKALDIVRDSFRVVPTEAAEEISDDTVIWENVTTTKPQGFVFAFGSKAKSFETFEKWLEPRESIELAPNHVFCLDQGFLVNHPNKVLGFPCLLINEEGTEFYSNEDYDPVEIDGHNWMVINGSRYPVSETGQYKVAIDQSKVLLEFISILNKMLSLKTLSSRIDVYNQYLGSLLEQKFSLQDGELCAHKI</sequence>
<dbReference type="OrthoDB" id="7053796at2"/>
<comment type="caution">
    <text evidence="2">The sequence shown here is derived from an EMBL/GenBank/DDBJ whole genome shotgun (WGS) entry which is preliminary data.</text>
</comment>
<evidence type="ECO:0000313" key="2">
    <source>
        <dbReference type="EMBL" id="EAS64467.1"/>
    </source>
</evidence>
<dbReference type="EMBL" id="AAOJ01000003">
    <property type="protein sequence ID" value="EAS64467.1"/>
    <property type="molecule type" value="Genomic_DNA"/>
</dbReference>
<reference evidence="2 3" key="1">
    <citation type="journal article" date="2009" name="Proc. Natl. Acad. Sci. U.S.A.">
        <title>The genomic basis of trophic strategy in marine bacteria.</title>
        <authorList>
            <person name="Lauro F.M."/>
            <person name="McDougald D."/>
            <person name="Thomas T."/>
            <person name="Williams T.J."/>
            <person name="Egan S."/>
            <person name="Rice S."/>
            <person name="DeMaere M.Z."/>
            <person name="Ting L."/>
            <person name="Ertan H."/>
            <person name="Johnson J."/>
            <person name="Ferriera S."/>
            <person name="Lapidus A."/>
            <person name="Anderson I."/>
            <person name="Kyrpides N."/>
            <person name="Munk A.C."/>
            <person name="Detter C."/>
            <person name="Han C.S."/>
            <person name="Brown M.V."/>
            <person name="Robb F.T."/>
            <person name="Kjelleberg S."/>
            <person name="Cavicchioli R."/>
        </authorList>
    </citation>
    <scope>NUCLEOTIDE SEQUENCE [LARGE SCALE GENOMIC DNA]</scope>
    <source>
        <strain evidence="2 3">S14</strain>
    </source>
</reference>
<dbReference type="CDD" id="cd21173">
    <property type="entry name" value="NucC-like"/>
    <property type="match status" value="1"/>
</dbReference>
<evidence type="ECO:0000313" key="3">
    <source>
        <dbReference type="Proteomes" id="UP000001603"/>
    </source>
</evidence>
<dbReference type="Pfam" id="PF20247">
    <property type="entry name" value="DUF6602"/>
    <property type="match status" value="1"/>
</dbReference>
<dbReference type="AlphaFoldDB" id="Q1ZQ30"/>
<evidence type="ECO:0000259" key="1">
    <source>
        <dbReference type="Pfam" id="PF20247"/>
    </source>
</evidence>
<feature type="domain" description="DUF6602" evidence="1">
    <location>
        <begin position="28"/>
        <end position="126"/>
    </location>
</feature>
<dbReference type="eggNOG" id="ENOG502Z7SP">
    <property type="taxonomic scope" value="Bacteria"/>
</dbReference>
<dbReference type="RefSeq" id="WP_005367545.1">
    <property type="nucleotide sequence ID" value="NZ_CH902600.1"/>
</dbReference>